<reference evidence="2 3" key="1">
    <citation type="submission" date="2020-10" db="EMBL/GenBank/DDBJ databases">
        <title>The Coptis chinensis genome and diversification of protoberbering-type alkaloids.</title>
        <authorList>
            <person name="Wang B."/>
            <person name="Shu S."/>
            <person name="Song C."/>
            <person name="Liu Y."/>
        </authorList>
    </citation>
    <scope>NUCLEOTIDE SEQUENCE [LARGE SCALE GENOMIC DNA]</scope>
    <source>
        <strain evidence="2">HL-2020</strain>
        <tissue evidence="2">Leaf</tissue>
    </source>
</reference>
<evidence type="ECO:0000256" key="1">
    <source>
        <dbReference type="SAM" id="SignalP"/>
    </source>
</evidence>
<keyword evidence="3" id="KW-1185">Reference proteome</keyword>
<organism evidence="2 3">
    <name type="scientific">Coptis chinensis</name>
    <dbReference type="NCBI Taxonomy" id="261450"/>
    <lineage>
        <taxon>Eukaryota</taxon>
        <taxon>Viridiplantae</taxon>
        <taxon>Streptophyta</taxon>
        <taxon>Embryophyta</taxon>
        <taxon>Tracheophyta</taxon>
        <taxon>Spermatophyta</taxon>
        <taxon>Magnoliopsida</taxon>
        <taxon>Ranunculales</taxon>
        <taxon>Ranunculaceae</taxon>
        <taxon>Coptidoideae</taxon>
        <taxon>Coptis</taxon>
    </lineage>
</organism>
<protein>
    <submittedName>
        <fullName evidence="2">Uncharacterized protein</fullName>
    </submittedName>
</protein>
<gene>
    <name evidence="2" type="ORF">IFM89_038198</name>
</gene>
<feature type="signal peptide" evidence="1">
    <location>
        <begin position="1"/>
        <end position="18"/>
    </location>
</feature>
<evidence type="ECO:0000313" key="2">
    <source>
        <dbReference type="EMBL" id="KAF9617698.1"/>
    </source>
</evidence>
<sequence length="79" mass="8988">MSVLGVLLLWAKTPIVSGREPTASEDERKLGVERSKELSGKANQIVEVVSEDWRVGHRSTPRRQVKGNGLHEWFRNTYD</sequence>
<dbReference type="AlphaFoldDB" id="A0A835IL81"/>
<keyword evidence="1" id="KW-0732">Signal</keyword>
<dbReference type="EMBL" id="JADFTS010000003">
    <property type="protein sequence ID" value="KAF9617698.1"/>
    <property type="molecule type" value="Genomic_DNA"/>
</dbReference>
<proteinExistence type="predicted"/>
<feature type="chain" id="PRO_5032644670" evidence="1">
    <location>
        <begin position="19"/>
        <end position="79"/>
    </location>
</feature>
<name>A0A835IL81_9MAGN</name>
<evidence type="ECO:0000313" key="3">
    <source>
        <dbReference type="Proteomes" id="UP000631114"/>
    </source>
</evidence>
<comment type="caution">
    <text evidence="2">The sequence shown here is derived from an EMBL/GenBank/DDBJ whole genome shotgun (WGS) entry which is preliminary data.</text>
</comment>
<dbReference type="Proteomes" id="UP000631114">
    <property type="component" value="Unassembled WGS sequence"/>
</dbReference>
<accession>A0A835IL81</accession>